<feature type="domain" description="Peptidase metallopeptidase" evidence="16">
    <location>
        <begin position="1163"/>
        <end position="1328"/>
    </location>
</feature>
<evidence type="ECO:0000256" key="13">
    <source>
        <dbReference type="PIRSR" id="PIRSR621190-2"/>
    </source>
</evidence>
<dbReference type="SUPFAM" id="SSF50923">
    <property type="entry name" value="Hemopexin-like domain"/>
    <property type="match status" value="3"/>
</dbReference>
<dbReference type="SUPFAM" id="SSF55486">
    <property type="entry name" value="Metalloproteases ('zincins'), catalytic domain"/>
    <property type="match status" value="3"/>
</dbReference>
<feature type="domain" description="Peptidase metallopeptidase" evidence="16">
    <location>
        <begin position="671"/>
        <end position="832"/>
    </location>
</feature>
<evidence type="ECO:0000256" key="15">
    <source>
        <dbReference type="SAM" id="MobiDB-lite"/>
    </source>
</evidence>
<protein>
    <recommendedName>
        <fullName evidence="16">Peptidase metallopeptidase domain-containing protein</fullName>
    </recommendedName>
</protein>
<evidence type="ECO:0000256" key="4">
    <source>
        <dbReference type="ARBA" id="ARBA00022729"/>
    </source>
</evidence>
<comment type="caution">
    <text evidence="17">The sequence shown here is derived from an EMBL/GenBank/DDBJ whole genome shotgun (WGS) entry which is preliminary data.</text>
</comment>
<feature type="binding site" evidence="13">
    <location>
        <position position="955"/>
    </location>
    <ligand>
        <name>Ca(2+)</name>
        <dbReference type="ChEBI" id="CHEBI:29108"/>
        <label>5</label>
    </ligand>
</feature>
<dbReference type="FunFam" id="3.40.390.10:FF:000068">
    <property type="entry name" value="Predicted protein"/>
    <property type="match status" value="3"/>
</dbReference>
<feature type="binding site" evidence="13">
    <location>
        <position position="805"/>
    </location>
    <ligand>
        <name>Zn(2+)</name>
        <dbReference type="ChEBI" id="CHEBI:29105"/>
        <label>2</label>
        <note>catalytic</note>
    </ligand>
</feature>
<dbReference type="Pfam" id="PF00413">
    <property type="entry name" value="Peptidase_M10"/>
    <property type="match status" value="3"/>
</dbReference>
<dbReference type="CDD" id="cd04278">
    <property type="entry name" value="ZnMc_MMP"/>
    <property type="match status" value="3"/>
</dbReference>
<dbReference type="InterPro" id="IPR024079">
    <property type="entry name" value="MetalloPept_cat_dom_sf"/>
</dbReference>
<dbReference type="InterPro" id="IPR036365">
    <property type="entry name" value="PGBD-like_sf"/>
</dbReference>
<evidence type="ECO:0000256" key="6">
    <source>
        <dbReference type="ARBA" id="ARBA00022801"/>
    </source>
</evidence>
<dbReference type="GO" id="GO:0030574">
    <property type="term" value="P:collagen catabolic process"/>
    <property type="evidence" value="ECO:0007669"/>
    <property type="project" value="TreeGrafter"/>
</dbReference>
<dbReference type="InterPro" id="IPR033739">
    <property type="entry name" value="M10A_MMP"/>
</dbReference>
<feature type="repeat" description="Hemopexin" evidence="14">
    <location>
        <begin position="998"/>
        <end position="1045"/>
    </location>
</feature>
<evidence type="ECO:0000313" key="17">
    <source>
        <dbReference type="EMBL" id="CAH3128309.1"/>
    </source>
</evidence>
<evidence type="ECO:0000256" key="8">
    <source>
        <dbReference type="ARBA" id="ARBA00022837"/>
    </source>
</evidence>
<comment type="cofactor">
    <cofactor evidence="13">
        <name>Zn(2+)</name>
        <dbReference type="ChEBI" id="CHEBI:29105"/>
    </cofactor>
    <text evidence="13">Binds 2 Zn(2+) ions per subunit.</text>
</comment>
<dbReference type="Pfam" id="PF00045">
    <property type="entry name" value="Hemopexin"/>
    <property type="match status" value="8"/>
</dbReference>
<dbReference type="PANTHER" id="PTHR10201">
    <property type="entry name" value="MATRIX METALLOPROTEINASE"/>
    <property type="match status" value="1"/>
</dbReference>
<dbReference type="GO" id="GO:0004222">
    <property type="term" value="F:metalloendopeptidase activity"/>
    <property type="evidence" value="ECO:0007669"/>
    <property type="project" value="InterPro"/>
</dbReference>
<feature type="binding site" evidence="13">
    <location>
        <position position="797"/>
    </location>
    <ligand>
        <name>Zn(2+)</name>
        <dbReference type="ChEBI" id="CHEBI:29105"/>
        <label>2</label>
        <note>catalytic</note>
    </ligand>
</feature>
<feature type="region of interest" description="Disordered" evidence="15">
    <location>
        <begin position="1"/>
        <end position="25"/>
    </location>
</feature>
<dbReference type="PROSITE" id="PS00024">
    <property type="entry name" value="HEMOPEXIN"/>
    <property type="match status" value="1"/>
</dbReference>
<keyword evidence="11" id="KW-1015">Disulfide bond</keyword>
<evidence type="ECO:0000256" key="11">
    <source>
        <dbReference type="ARBA" id="ARBA00023157"/>
    </source>
</evidence>
<dbReference type="SMART" id="SM00120">
    <property type="entry name" value="HX"/>
    <property type="match status" value="11"/>
</dbReference>
<comment type="cofactor">
    <cofactor evidence="13">
        <name>Ca(2+)</name>
        <dbReference type="ChEBI" id="CHEBI:29108"/>
    </cofactor>
    <text evidence="13">Can bind about 5 Ca(2+) ions per subunit.</text>
</comment>
<feature type="binding site" evidence="13">
    <location>
        <position position="768"/>
    </location>
    <ligand>
        <name>Ca(2+)</name>
        <dbReference type="ChEBI" id="CHEBI:29108"/>
        <label>1</label>
    </ligand>
</feature>
<keyword evidence="4" id="KW-0732">Signal</keyword>
<dbReference type="InterPro" id="IPR000585">
    <property type="entry name" value="Hemopexin-like_dom"/>
</dbReference>
<feature type="repeat" description="Hemopexin" evidence="14">
    <location>
        <begin position="410"/>
        <end position="454"/>
    </location>
</feature>
<dbReference type="Proteomes" id="UP001159428">
    <property type="component" value="Unassembled WGS sequence"/>
</dbReference>
<keyword evidence="2" id="KW-0645">Protease</keyword>
<feature type="repeat" description="Hemopexin" evidence="14">
    <location>
        <begin position="1461"/>
        <end position="1507"/>
    </location>
</feature>
<dbReference type="PANTHER" id="PTHR10201:SF291">
    <property type="entry name" value="MATRIX METALLOPROTEINASE 1, ISOFORM C-RELATED"/>
    <property type="match status" value="1"/>
</dbReference>
<feature type="repeat" description="Hemopexin" evidence="14">
    <location>
        <begin position="902"/>
        <end position="947"/>
    </location>
</feature>
<feature type="repeat" description="Hemopexin" evidence="14">
    <location>
        <begin position="1409"/>
        <end position="1459"/>
    </location>
</feature>
<keyword evidence="3 13" id="KW-0479">Metal-binding</keyword>
<dbReference type="Gene3D" id="3.40.390.10">
    <property type="entry name" value="Collagenase (Catalytic Domain)"/>
    <property type="match status" value="3"/>
</dbReference>
<dbReference type="InterPro" id="IPR006026">
    <property type="entry name" value="Peptidase_Metallo"/>
</dbReference>
<dbReference type="CDD" id="cd00094">
    <property type="entry name" value="HX"/>
    <property type="match status" value="3"/>
</dbReference>
<keyword evidence="10" id="KW-0865">Zymogen</keyword>
<feature type="binding site" evidence="13">
    <location>
        <position position="741"/>
    </location>
    <ligand>
        <name>Ca(2+)</name>
        <dbReference type="ChEBI" id="CHEBI:29108"/>
        <label>3</label>
    </ligand>
</feature>
<evidence type="ECO:0000256" key="3">
    <source>
        <dbReference type="ARBA" id="ARBA00022723"/>
    </source>
</evidence>
<feature type="active site" evidence="12">
    <location>
        <position position="788"/>
    </location>
</feature>
<evidence type="ECO:0000259" key="16">
    <source>
        <dbReference type="SMART" id="SM00235"/>
    </source>
</evidence>
<dbReference type="Gene3D" id="2.110.10.10">
    <property type="entry name" value="Hemopexin-like domain"/>
    <property type="match status" value="4"/>
</dbReference>
<keyword evidence="18" id="KW-1185">Reference proteome</keyword>
<evidence type="ECO:0000256" key="12">
    <source>
        <dbReference type="PIRSR" id="PIRSR621190-1"/>
    </source>
</evidence>
<dbReference type="GO" id="GO:0031012">
    <property type="term" value="C:extracellular matrix"/>
    <property type="evidence" value="ECO:0007669"/>
    <property type="project" value="InterPro"/>
</dbReference>
<feature type="binding site" evidence="13">
    <location>
        <position position="765"/>
    </location>
    <ligand>
        <name>Ca(2+)</name>
        <dbReference type="ChEBI" id="CHEBI:29108"/>
        <label>3</label>
    </ligand>
</feature>
<dbReference type="InterPro" id="IPR018487">
    <property type="entry name" value="Hemopexin-like_repeat"/>
</dbReference>
<comment type="similarity">
    <text evidence="1">Belongs to the peptidase M10A family.</text>
</comment>
<feature type="binding site" evidence="13">
    <location>
        <position position="787"/>
    </location>
    <ligand>
        <name>Zn(2+)</name>
        <dbReference type="ChEBI" id="CHEBI:29105"/>
        <label>2</label>
        <note>catalytic</note>
    </ligand>
</feature>
<feature type="binding site" evidence="13">
    <location>
        <position position="724"/>
    </location>
    <ligand>
        <name>Ca(2+)</name>
        <dbReference type="ChEBI" id="CHEBI:29108"/>
        <label>2</label>
    </ligand>
</feature>
<feature type="binding site" evidence="13">
    <location>
        <position position="740"/>
    </location>
    <ligand>
        <name>Ca(2+)</name>
        <dbReference type="ChEBI" id="CHEBI:29108"/>
        <label>3</label>
    </ligand>
</feature>
<keyword evidence="7 13" id="KW-0862">Zinc</keyword>
<feature type="repeat" description="Hemopexin" evidence="14">
    <location>
        <begin position="1508"/>
        <end position="1554"/>
    </location>
</feature>
<feature type="binding site" evidence="13">
    <location>
        <position position="757"/>
    </location>
    <ligand>
        <name>Ca(2+)</name>
        <dbReference type="ChEBI" id="CHEBI:29108"/>
        <label>2</label>
    </ligand>
</feature>
<feature type="repeat" description="Hemopexin" evidence="14">
    <location>
        <begin position="456"/>
        <end position="504"/>
    </location>
</feature>
<evidence type="ECO:0000256" key="7">
    <source>
        <dbReference type="ARBA" id="ARBA00022833"/>
    </source>
</evidence>
<evidence type="ECO:0000256" key="10">
    <source>
        <dbReference type="ARBA" id="ARBA00023145"/>
    </source>
</evidence>
<dbReference type="InterPro" id="IPR036375">
    <property type="entry name" value="Hemopexin-like_dom_sf"/>
</dbReference>
<evidence type="ECO:0000256" key="14">
    <source>
        <dbReference type="PROSITE-ProRule" id="PRU01011"/>
    </source>
</evidence>
<keyword evidence="8 13" id="KW-0106">Calcium</keyword>
<keyword evidence="9" id="KW-0482">Metalloprotease</keyword>
<dbReference type="PRINTS" id="PR00138">
    <property type="entry name" value="MATRIXIN"/>
</dbReference>
<name>A0AAU9WWR2_9CNID</name>
<feature type="binding site" evidence="13">
    <location>
        <position position="861"/>
    </location>
    <ligand>
        <name>Ca(2+)</name>
        <dbReference type="ChEBI" id="CHEBI:29108"/>
        <label>4</label>
    </ligand>
</feature>
<feature type="compositionally biased region" description="Low complexity" evidence="15">
    <location>
        <begin position="1333"/>
        <end position="1349"/>
    </location>
</feature>
<keyword evidence="6" id="KW-0378">Hydrolase</keyword>
<evidence type="ECO:0000256" key="9">
    <source>
        <dbReference type="ARBA" id="ARBA00023049"/>
    </source>
</evidence>
<dbReference type="GO" id="GO:0008270">
    <property type="term" value="F:zinc ion binding"/>
    <property type="evidence" value="ECO:0007669"/>
    <property type="project" value="InterPro"/>
</dbReference>
<accession>A0AAU9WWR2</accession>
<evidence type="ECO:0000256" key="2">
    <source>
        <dbReference type="ARBA" id="ARBA00022670"/>
    </source>
</evidence>
<feature type="region of interest" description="Disordered" evidence="15">
    <location>
        <begin position="1330"/>
        <end position="1356"/>
    </location>
</feature>
<evidence type="ECO:0000313" key="18">
    <source>
        <dbReference type="Proteomes" id="UP001159428"/>
    </source>
</evidence>
<feature type="binding site" description="in inhibited form" evidence="13">
    <location>
        <position position="651"/>
    </location>
    <ligand>
        <name>Zn(2+)</name>
        <dbReference type="ChEBI" id="CHEBI:29105"/>
        <label>2</label>
        <note>catalytic</note>
    </ligand>
</feature>
<evidence type="ECO:0000256" key="1">
    <source>
        <dbReference type="ARBA" id="ARBA00010370"/>
    </source>
</evidence>
<proteinExistence type="inferred from homology"/>
<feature type="binding site" evidence="13">
    <location>
        <position position="690"/>
    </location>
    <ligand>
        <name>Ca(2+)</name>
        <dbReference type="ChEBI" id="CHEBI:29108"/>
        <label>1</label>
    </ligand>
</feature>
<feature type="repeat" description="Hemopexin" evidence="14">
    <location>
        <begin position="949"/>
        <end position="997"/>
    </location>
</feature>
<feature type="binding site" evidence="13">
    <location>
        <position position="906"/>
    </location>
    <ligand>
        <name>Ca(2+)</name>
        <dbReference type="ChEBI" id="CHEBI:29108"/>
        <label>4</label>
    </ligand>
</feature>
<evidence type="ECO:0000256" key="5">
    <source>
        <dbReference type="ARBA" id="ARBA00022737"/>
    </source>
</evidence>
<dbReference type="FunFam" id="2.110.10.10:FF:000002">
    <property type="entry name" value="Matrix metallopeptidase 3"/>
    <property type="match status" value="3"/>
</dbReference>
<reference evidence="17 18" key="1">
    <citation type="submission" date="2022-05" db="EMBL/GenBank/DDBJ databases">
        <authorList>
            <consortium name="Genoscope - CEA"/>
            <person name="William W."/>
        </authorList>
    </citation>
    <scope>NUCLEOTIDE SEQUENCE [LARGE SCALE GENOMIC DNA]</scope>
</reference>
<feature type="binding site" evidence="13">
    <location>
        <position position="763"/>
    </location>
    <ligand>
        <name>Zn(2+)</name>
        <dbReference type="ChEBI" id="CHEBI:29105"/>
        <label>1</label>
    </ligand>
</feature>
<feature type="binding site" evidence="13">
    <location>
        <position position="766"/>
    </location>
    <ligand>
        <name>Ca(2+)</name>
        <dbReference type="ChEBI" id="CHEBI:29108"/>
        <label>1</label>
    </ligand>
</feature>
<keyword evidence="5" id="KW-0677">Repeat</keyword>
<dbReference type="InterPro" id="IPR021190">
    <property type="entry name" value="Pept_M10A"/>
</dbReference>
<dbReference type="GO" id="GO:0006508">
    <property type="term" value="P:proteolysis"/>
    <property type="evidence" value="ECO:0007669"/>
    <property type="project" value="UniProtKB-KW"/>
</dbReference>
<dbReference type="InterPro" id="IPR001818">
    <property type="entry name" value="Pept_M10_metallopeptidase"/>
</dbReference>
<dbReference type="GO" id="GO:0030198">
    <property type="term" value="P:extracellular matrix organization"/>
    <property type="evidence" value="ECO:0007669"/>
    <property type="project" value="TreeGrafter"/>
</dbReference>
<dbReference type="PROSITE" id="PS51642">
    <property type="entry name" value="HEMOPEXIN_2"/>
    <property type="match status" value="9"/>
</dbReference>
<gene>
    <name evidence="17" type="ORF">PMEA_00013413</name>
</gene>
<feature type="binding site" evidence="13">
    <location>
        <position position="755"/>
    </location>
    <ligand>
        <name>Ca(2+)</name>
        <dbReference type="ChEBI" id="CHEBI:29108"/>
        <label>2</label>
    </ligand>
</feature>
<feature type="repeat" description="Hemopexin" evidence="14">
    <location>
        <begin position="505"/>
        <end position="552"/>
    </location>
</feature>
<sequence>MIRAPIRDPTRDPVRNPVRDPVRDPIRSDPDFVDVVSTSNRAKIKKKLDLKTTEAEMKGIVYGVGTLTLLFALNRVHCAPVKQTRQTALFMEKFGYLDDDVIGKNRGPLDPNSTEFRASIRKLQRFGNIPVTGRIDAATIKLINTDRCGVKDPPSDAAGRFTLQGSRWKRTDITYRILNYTKDGIPFSQQRRIFRKAFDLWQSASALRIREVHRGDADILISFVRQKHGDPYAFDRRGGTLAHAFYPHNNRGLSGDAHFDDDEHFTTGRKDGINLDWVAVHEFGHSLGLEHSNVQGSIMYPWYKGYVEDIKLTNDDTQGIQSLYPMPTIRRIIPTTRITTTVTTTRRQPPTPRPTVPTEVICSSTVRYDTVFVGTNRWTYFVVGDKFWILDRQLRRRGPYTITRYWRDIKTPLDAAYRNKKGNVVFFKGSEFWEYDSKRVLRNSGQISRYGLPSALANMDAVFTWERNRKTYFFKDTLYWRYNEDSKRTDWGYPKGIKNAWKSIPDHINAAVQWVNRRTYVFRGRQYLKLQQGKVYMEQGYPQEIAKRWMKCNPGNEKDRGLSSKSVTLLTAFSAIMVALTSARPASVPPNVLNYLERYGYLSPSDVKSGEVKSKRILDQAVRNLQRFTGLNETGNPEDPGTTQLVTKQRCGFQDLGKAAEFRRKKRYVRHGTSWKKRHLTYKITRYTSDLTKKQVDRTIRSSLKMWAKVTPLTFSKVSSGPADIEIVFEKRKDDDYSFDGRGGELAYAYFPGNNKGDFGDIHFDDEETFTVSRQNGAVDLRWLALHELGHSLGLAHSSNKRAIMYPIYEESLSGNRLNRDDILGIQHIYGKPNIKRVTPTPHLDPVQSPGKPNPCSSTLDAMIMTADKITYAFKGAYFWPVGDQGAFTGALKISEFWEKLEDDIDAGYTRNFDGLTFIFKGSRYWTYKNRTLVEGPLNITDLNLPNEVHNMDTALEWGANGELYIFKGDKFWRYSSERKSLDPGYPKTIHSVLPDLPNHLNAALQWKNGKTYFFKGTQYYALNDTSIQIQKGYPKTISTYWMGCSPAGLKAGKISPYRSSHAHAHDSARSSSSCSFAIVAKYIDYLTKFGYLMNDDPRTGKLRTRQDLEKSIKMLQRYANLRETGQMDADTIALMGKSRCGVADYGNYNSDNTRRKKRYTLQGTYWKKSDLTYKIKSFTRDIPSQEKQRQIFKKSFDMWSAASNIRVTENPHANDKDVDIHISFVNGYHEDAYPFDGQGGTLAHAFYPHNNLGLSGDAHFDDAERFTTGTSDGINLDWVAIHEFGHSLGLEHSNVRESIMYPWYKGYVPDVKLTNDDILGIQQLYGKPINKPGPTNGPAATPALTTTEPPLPEENDVCSIPTYDTFFMGPDKRTYAIKGTQYWIIKDVPGAGLESGPHRVKDLWKELPNRIDAAYTFGGNRLVFFSGSKYWRYYYDSGRDTYRIEYKERAITEFGLPMTLKDMDAVFTWGRNKRTYFFKGDKYWRYNGRTIDSGYPRSISVWGGVPANCNSVMKWRNGKTYFFKGSKYFRLDDWRIQVEADYPKSIALKWMRCEKENLAVEKTTETSGVDKGVNGTQRDSCNHDHEVSSGSAVYPSVFTICLMGLAFLRQNF</sequence>
<feature type="domain" description="Peptidase metallopeptidase" evidence="16">
    <location>
        <begin position="164"/>
        <end position="326"/>
    </location>
</feature>
<dbReference type="InterPro" id="IPR018486">
    <property type="entry name" value="Hemopexin_CS"/>
</dbReference>
<feature type="binding site" evidence="13">
    <location>
        <position position="791"/>
    </location>
    <ligand>
        <name>Zn(2+)</name>
        <dbReference type="ChEBI" id="CHEBI:29105"/>
        <label>2</label>
        <note>catalytic</note>
    </ligand>
</feature>
<dbReference type="EMBL" id="CALNXJ010000023">
    <property type="protein sequence ID" value="CAH3128309.1"/>
    <property type="molecule type" value="Genomic_DNA"/>
</dbReference>
<dbReference type="SUPFAM" id="SSF47090">
    <property type="entry name" value="PGBD-like"/>
    <property type="match status" value="3"/>
</dbReference>
<dbReference type="SMART" id="SM00235">
    <property type="entry name" value="ZnMc"/>
    <property type="match status" value="3"/>
</dbReference>
<feature type="binding site" evidence="13">
    <location>
        <position position="735"/>
    </location>
    <ligand>
        <name>Zn(2+)</name>
        <dbReference type="ChEBI" id="CHEBI:29105"/>
        <label>1</label>
    </ligand>
</feature>
<feature type="binding site" evidence="13">
    <location>
        <position position="761"/>
    </location>
    <ligand>
        <name>Ca(2+)</name>
        <dbReference type="ChEBI" id="CHEBI:29108"/>
        <label>2</label>
    </ligand>
</feature>
<feature type="binding site" evidence="13">
    <location>
        <position position="768"/>
    </location>
    <ligand>
        <name>Ca(2+)</name>
        <dbReference type="ChEBI" id="CHEBI:29108"/>
        <label>3</label>
    </ligand>
</feature>
<organism evidence="17 18">
    <name type="scientific">Pocillopora meandrina</name>
    <dbReference type="NCBI Taxonomy" id="46732"/>
    <lineage>
        <taxon>Eukaryota</taxon>
        <taxon>Metazoa</taxon>
        <taxon>Cnidaria</taxon>
        <taxon>Anthozoa</taxon>
        <taxon>Hexacorallia</taxon>
        <taxon>Scleractinia</taxon>
        <taxon>Astrocoeniina</taxon>
        <taxon>Pocilloporidae</taxon>
        <taxon>Pocillopora</taxon>
    </lineage>
</organism>